<dbReference type="SUPFAM" id="SSF55394">
    <property type="entry name" value="Bactericidal permeability-increasing protein, BPI"/>
    <property type="match status" value="1"/>
</dbReference>
<dbReference type="SMART" id="SM00329">
    <property type="entry name" value="BPI2"/>
    <property type="match status" value="1"/>
</dbReference>
<dbReference type="InterPro" id="IPR017943">
    <property type="entry name" value="Bactericidal_perm-incr_a/b_dom"/>
</dbReference>
<dbReference type="PANTHER" id="PTHR10504:SF144">
    <property type="entry name" value="BPI1 DOMAIN-CONTAINING PROTEIN"/>
    <property type="match status" value="1"/>
</dbReference>
<feature type="domain" description="Lipid-binding serum glycoprotein C-terminal" evidence="1">
    <location>
        <begin position="107"/>
        <end position="387"/>
    </location>
</feature>
<evidence type="ECO:0000313" key="2">
    <source>
        <dbReference type="EMBL" id="VDK64211.1"/>
    </source>
</evidence>
<gene>
    <name evidence="2" type="ORF">ASIM_LOCUS18300</name>
</gene>
<dbReference type="InterPro" id="IPR032942">
    <property type="entry name" value="BPI/LBP/Plunc"/>
</dbReference>
<dbReference type="GO" id="GO:0005615">
    <property type="term" value="C:extracellular space"/>
    <property type="evidence" value="ECO:0007669"/>
    <property type="project" value="TreeGrafter"/>
</dbReference>
<reference evidence="2 3" key="2">
    <citation type="submission" date="2018-11" db="EMBL/GenBank/DDBJ databases">
        <authorList>
            <consortium name="Pathogen Informatics"/>
        </authorList>
    </citation>
    <scope>NUCLEOTIDE SEQUENCE [LARGE SCALE GENOMIC DNA]</scope>
</reference>
<name>A0A0M3KD52_ANISI</name>
<proteinExistence type="predicted"/>
<accession>A0A0M3KD52</accession>
<dbReference type="PANTHER" id="PTHR10504">
    <property type="entry name" value="BACTERICIDAL PERMEABILITY-INCREASING BPI PROTEIN-RELATED"/>
    <property type="match status" value="1"/>
</dbReference>
<reference evidence="4" key="1">
    <citation type="submission" date="2017-02" db="UniProtKB">
        <authorList>
            <consortium name="WormBaseParasite"/>
        </authorList>
    </citation>
    <scope>IDENTIFICATION</scope>
</reference>
<dbReference type="Pfam" id="PF02886">
    <property type="entry name" value="LBP_BPI_CETP_C"/>
    <property type="match status" value="2"/>
</dbReference>
<protein>
    <submittedName>
        <fullName evidence="4">BPI2 domain-containing protein</fullName>
    </submittedName>
</protein>
<evidence type="ECO:0000313" key="3">
    <source>
        <dbReference type="Proteomes" id="UP000267096"/>
    </source>
</evidence>
<dbReference type="Gene3D" id="3.15.20.10">
    <property type="entry name" value="Bactericidal permeability-increasing protein, domain 2"/>
    <property type="match status" value="1"/>
</dbReference>
<dbReference type="EMBL" id="UYRR01035306">
    <property type="protein sequence ID" value="VDK64211.1"/>
    <property type="molecule type" value="Genomic_DNA"/>
</dbReference>
<sequence>MGIDESDDDLMHPEERATPRISSQTNILQRLCAVCPSKILTEKFEAIRMLLRQSFDAESLDDISLSVSLKSFNSTRNDQTVDVNGEFSARSNPDTLFGAFPMVFPQRVEQRMAEILIGDFTLNSLLYHIHQKQKLSLKIRPHTIRNGKQFLRTTCVQDDGFHRKVPSSASNFGTSSEKHIILDFFQMDNVDRPFAEDKFTDNGDCIGLLMPKVGHNHPNKYLNVHMHSARAPSVIFKRSGENHHSREHWIWNVVVDIILAVDFFIDDSETFIGSLKITTLTKLVFSIRQSNLFGKAFLNVLELNDTDNSLGIPEENLNNLRKFGKRMVLKPVSDHSPVYAPDNLMVLQALNEQLSQGIPMKLPQVGLPIELIQPQIDFLDHALHISTDFIISTDVLKSL</sequence>
<dbReference type="InterPro" id="IPR001124">
    <property type="entry name" value="Lipid-bd_serum_glycop_C"/>
</dbReference>
<dbReference type="WBParaSite" id="ASIM_0001890401-mRNA-1">
    <property type="protein sequence ID" value="ASIM_0001890401-mRNA-1"/>
    <property type="gene ID" value="ASIM_0001890401"/>
</dbReference>
<keyword evidence="3" id="KW-1185">Reference proteome</keyword>
<dbReference type="AlphaFoldDB" id="A0A0M3KD52"/>
<dbReference type="GO" id="GO:0008289">
    <property type="term" value="F:lipid binding"/>
    <property type="evidence" value="ECO:0007669"/>
    <property type="project" value="InterPro"/>
</dbReference>
<organism evidence="4">
    <name type="scientific">Anisakis simplex</name>
    <name type="common">Herring worm</name>
    <dbReference type="NCBI Taxonomy" id="6269"/>
    <lineage>
        <taxon>Eukaryota</taxon>
        <taxon>Metazoa</taxon>
        <taxon>Ecdysozoa</taxon>
        <taxon>Nematoda</taxon>
        <taxon>Chromadorea</taxon>
        <taxon>Rhabditida</taxon>
        <taxon>Spirurina</taxon>
        <taxon>Ascaridomorpha</taxon>
        <taxon>Ascaridoidea</taxon>
        <taxon>Anisakidae</taxon>
        <taxon>Anisakis</taxon>
        <taxon>Anisakis simplex complex</taxon>
    </lineage>
</organism>
<evidence type="ECO:0000313" key="4">
    <source>
        <dbReference type="WBParaSite" id="ASIM_0001890401-mRNA-1"/>
    </source>
</evidence>
<evidence type="ECO:0000259" key="1">
    <source>
        <dbReference type="SMART" id="SM00329"/>
    </source>
</evidence>
<dbReference type="Proteomes" id="UP000267096">
    <property type="component" value="Unassembled WGS sequence"/>
</dbReference>
<dbReference type="OrthoDB" id="5874601at2759"/>